<dbReference type="Proteomes" id="UP000053558">
    <property type="component" value="Unassembled WGS sequence"/>
</dbReference>
<keyword evidence="3" id="KW-0285">Flavoprotein</keyword>
<dbReference type="GO" id="GO:0016614">
    <property type="term" value="F:oxidoreductase activity, acting on CH-OH group of donors"/>
    <property type="evidence" value="ECO:0007669"/>
    <property type="project" value="InterPro"/>
</dbReference>
<dbReference type="InterPro" id="IPR007867">
    <property type="entry name" value="GMC_OxRtase_C"/>
</dbReference>
<feature type="domain" description="Glucose-methanol-choline oxidoreductase N-terminal" evidence="10">
    <location>
        <begin position="283"/>
        <end position="297"/>
    </location>
</feature>
<dbReference type="GO" id="GO:0050660">
    <property type="term" value="F:flavin adenine dinucleotide binding"/>
    <property type="evidence" value="ECO:0007669"/>
    <property type="project" value="InterPro"/>
</dbReference>
<dbReference type="InterPro" id="IPR036188">
    <property type="entry name" value="FAD/NAD-bd_sf"/>
</dbReference>
<dbReference type="InterPro" id="IPR000172">
    <property type="entry name" value="GMC_OxRdtase_N"/>
</dbReference>
<dbReference type="Gene3D" id="3.30.560.10">
    <property type="entry name" value="Glucose Oxidase, domain 3"/>
    <property type="match status" value="1"/>
</dbReference>
<comment type="similarity">
    <text evidence="2">Belongs to the GMC oxidoreductase family.</text>
</comment>
<feature type="binding site" evidence="9">
    <location>
        <position position="95"/>
    </location>
    <ligand>
        <name>FAD</name>
        <dbReference type="ChEBI" id="CHEBI:57692"/>
    </ligand>
</feature>
<dbReference type="PROSITE" id="PS00624">
    <property type="entry name" value="GMC_OXRED_2"/>
    <property type="match status" value="1"/>
</dbReference>
<dbReference type="SUPFAM" id="SSF54373">
    <property type="entry name" value="FAD-linked reductases, C-terminal domain"/>
    <property type="match status" value="1"/>
</dbReference>
<feature type="binding site" evidence="9">
    <location>
        <begin position="24"/>
        <end position="25"/>
    </location>
    <ligand>
        <name>FAD</name>
        <dbReference type="ChEBI" id="CHEBI:57692"/>
    </ligand>
</feature>
<evidence type="ECO:0000256" key="5">
    <source>
        <dbReference type="ARBA" id="ARBA00022827"/>
    </source>
</evidence>
<accession>A0A5M3MLH0</accession>
<evidence type="ECO:0000256" key="3">
    <source>
        <dbReference type="ARBA" id="ARBA00022630"/>
    </source>
</evidence>
<evidence type="ECO:0000313" key="11">
    <source>
        <dbReference type="EMBL" id="EIW79906.1"/>
    </source>
</evidence>
<keyword evidence="5 9" id="KW-0274">FAD</keyword>
<proteinExistence type="inferred from homology"/>
<feature type="active site" description="Proton donor" evidence="8">
    <location>
        <position position="538"/>
    </location>
</feature>
<evidence type="ECO:0000256" key="9">
    <source>
        <dbReference type="PIRSR" id="PIRSR000137-2"/>
    </source>
</evidence>
<comment type="cofactor">
    <cofactor evidence="1 9">
        <name>FAD</name>
        <dbReference type="ChEBI" id="CHEBI:57692"/>
    </cofactor>
</comment>
<dbReference type="InterPro" id="IPR012132">
    <property type="entry name" value="GMC_OxRdtase"/>
</dbReference>
<dbReference type="KEGG" id="cput:CONPUDRAFT_126348"/>
<dbReference type="Gene3D" id="3.50.50.60">
    <property type="entry name" value="FAD/NAD(P)-binding domain"/>
    <property type="match status" value="1"/>
</dbReference>
<reference evidence="12" key="1">
    <citation type="journal article" date="2012" name="Science">
        <title>The Paleozoic origin of enzymatic lignin decomposition reconstructed from 31 fungal genomes.</title>
        <authorList>
            <person name="Floudas D."/>
            <person name="Binder M."/>
            <person name="Riley R."/>
            <person name="Barry K."/>
            <person name="Blanchette R.A."/>
            <person name="Henrissat B."/>
            <person name="Martinez A.T."/>
            <person name="Otillar R."/>
            <person name="Spatafora J.W."/>
            <person name="Yadav J.S."/>
            <person name="Aerts A."/>
            <person name="Benoit I."/>
            <person name="Boyd A."/>
            <person name="Carlson A."/>
            <person name="Copeland A."/>
            <person name="Coutinho P.M."/>
            <person name="de Vries R.P."/>
            <person name="Ferreira P."/>
            <person name="Findley K."/>
            <person name="Foster B."/>
            <person name="Gaskell J."/>
            <person name="Glotzer D."/>
            <person name="Gorecki P."/>
            <person name="Heitman J."/>
            <person name="Hesse C."/>
            <person name="Hori C."/>
            <person name="Igarashi K."/>
            <person name="Jurgens J.A."/>
            <person name="Kallen N."/>
            <person name="Kersten P."/>
            <person name="Kohler A."/>
            <person name="Kuees U."/>
            <person name="Kumar T.K.A."/>
            <person name="Kuo A."/>
            <person name="LaButti K."/>
            <person name="Larrondo L.F."/>
            <person name="Lindquist E."/>
            <person name="Ling A."/>
            <person name="Lombard V."/>
            <person name="Lucas S."/>
            <person name="Lundell T."/>
            <person name="Martin R."/>
            <person name="McLaughlin D.J."/>
            <person name="Morgenstern I."/>
            <person name="Morin E."/>
            <person name="Murat C."/>
            <person name="Nagy L.G."/>
            <person name="Nolan M."/>
            <person name="Ohm R.A."/>
            <person name="Patyshakuliyeva A."/>
            <person name="Rokas A."/>
            <person name="Ruiz-Duenas F.J."/>
            <person name="Sabat G."/>
            <person name="Salamov A."/>
            <person name="Samejima M."/>
            <person name="Schmutz J."/>
            <person name="Slot J.C."/>
            <person name="St John F."/>
            <person name="Stenlid J."/>
            <person name="Sun H."/>
            <person name="Sun S."/>
            <person name="Syed K."/>
            <person name="Tsang A."/>
            <person name="Wiebenga A."/>
            <person name="Young D."/>
            <person name="Pisabarro A."/>
            <person name="Eastwood D.C."/>
            <person name="Martin F."/>
            <person name="Cullen D."/>
            <person name="Grigoriev I.V."/>
            <person name="Hibbett D.S."/>
        </authorList>
    </citation>
    <scope>NUCLEOTIDE SEQUENCE [LARGE SCALE GENOMIC DNA]</scope>
    <source>
        <strain evidence="12">RWD-64-598 SS2</strain>
    </source>
</reference>
<organism evidence="11 12">
    <name type="scientific">Coniophora puteana (strain RWD-64-598)</name>
    <name type="common">Brown rot fungus</name>
    <dbReference type="NCBI Taxonomy" id="741705"/>
    <lineage>
        <taxon>Eukaryota</taxon>
        <taxon>Fungi</taxon>
        <taxon>Dikarya</taxon>
        <taxon>Basidiomycota</taxon>
        <taxon>Agaricomycotina</taxon>
        <taxon>Agaricomycetes</taxon>
        <taxon>Agaricomycetidae</taxon>
        <taxon>Boletales</taxon>
        <taxon>Coniophorineae</taxon>
        <taxon>Coniophoraceae</taxon>
        <taxon>Coniophora</taxon>
    </lineage>
</organism>
<dbReference type="AlphaFoldDB" id="A0A5M3MLH0"/>
<protein>
    <submittedName>
        <fullName evidence="11">Alcohol oxidase</fullName>
    </submittedName>
</protein>
<dbReference type="GeneID" id="19199970"/>
<evidence type="ECO:0000256" key="4">
    <source>
        <dbReference type="ARBA" id="ARBA00022729"/>
    </source>
</evidence>
<keyword evidence="4" id="KW-0732">Signal</keyword>
<feature type="active site" description="Proton acceptor" evidence="8">
    <location>
        <position position="581"/>
    </location>
</feature>
<sequence>MPGSIRIGELQNKNFDVVIVGGGTSGLTLAAKLSEDPDIHVLVLDAGDVSENDPKILLPAQYGVHFGQEAYDWSFQTTPQKFSNGAQILWSRGKVLGGSSATNFFIWTKPPADDIDDWERLGNPGWNWKNLQKHMHELEGYQMPSAKSAAAHGLNFDDWHIGKNGPIKLMHSANMAKSQLSAYESCLKLGIPKAPAPMDGDPTGFYFCPLSFDPETYQRSYATTAFYFPNKERPNFSVLTGAHVTKLVTKSIDGTLRAEGVEFIHGGKQHVVKVGQEVVLCAGAPKSPQLLELSGIGHKEVLKSIGVPVKLELPGVGENAQEHMHCEVSFELRDGVDDISLDVLRGAGPGVLEEQMKLFETRDGPFTVGVGSLFFVPLEHFSDRAEEIYAAARKQIAAEWGAYPEGLRDQFNIQMERFEKRSLLGELSFIPGFLDGPNPPMPGKKYFTVACLLNHNFSRGTVHSTSSDPTKDPDFDPHAFEHDIDLQTLVELIKFARKVCSTPPLSDMLGPETNPGVEVETDTQLEEWIKGNLSATFHTVGTLSMLPREKGGVVDTQLRVYGTSNIRVADLSVAPLHVAAHTQCVAYGIGAQAAEVIKGSLGPAM</sequence>
<comment type="caution">
    <text evidence="11">The sequence shown here is derived from an EMBL/GenBank/DDBJ whole genome shotgun (WGS) entry which is preliminary data.</text>
</comment>
<evidence type="ECO:0000256" key="2">
    <source>
        <dbReference type="ARBA" id="ARBA00010790"/>
    </source>
</evidence>
<dbReference type="PANTHER" id="PTHR11552">
    <property type="entry name" value="GLUCOSE-METHANOL-CHOLINE GMC OXIDOREDUCTASE"/>
    <property type="match status" value="1"/>
</dbReference>
<evidence type="ECO:0000256" key="6">
    <source>
        <dbReference type="ARBA" id="ARBA00023002"/>
    </source>
</evidence>
<gene>
    <name evidence="11" type="ORF">CONPUDRAFT_126348</name>
</gene>
<dbReference type="OrthoDB" id="269227at2759"/>
<dbReference type="EMBL" id="JH711580">
    <property type="protein sequence ID" value="EIW79906.1"/>
    <property type="molecule type" value="Genomic_DNA"/>
</dbReference>
<evidence type="ECO:0000256" key="7">
    <source>
        <dbReference type="ARBA" id="ARBA00023180"/>
    </source>
</evidence>
<feature type="non-terminal residue" evidence="11">
    <location>
        <position position="1"/>
    </location>
</feature>
<keyword evidence="12" id="KW-1185">Reference proteome</keyword>
<dbReference type="Pfam" id="PF05199">
    <property type="entry name" value="GMC_oxred_C"/>
    <property type="match status" value="1"/>
</dbReference>
<dbReference type="OMA" id="ERNCLDC"/>
<name>A0A5M3MLH0_CONPW</name>
<evidence type="ECO:0000256" key="1">
    <source>
        <dbReference type="ARBA" id="ARBA00001974"/>
    </source>
</evidence>
<dbReference type="PIRSF" id="PIRSF000137">
    <property type="entry name" value="Alcohol_oxidase"/>
    <property type="match status" value="1"/>
</dbReference>
<keyword evidence="6" id="KW-0560">Oxidoreductase</keyword>
<dbReference type="RefSeq" id="XP_007770231.1">
    <property type="nucleotide sequence ID" value="XM_007772041.1"/>
</dbReference>
<evidence type="ECO:0000313" key="12">
    <source>
        <dbReference type="Proteomes" id="UP000053558"/>
    </source>
</evidence>
<evidence type="ECO:0000259" key="10">
    <source>
        <dbReference type="PROSITE" id="PS00624"/>
    </source>
</evidence>
<evidence type="ECO:0000256" key="8">
    <source>
        <dbReference type="PIRSR" id="PIRSR000137-1"/>
    </source>
</evidence>
<keyword evidence="7" id="KW-0325">Glycoprotein</keyword>
<dbReference type="Pfam" id="PF00732">
    <property type="entry name" value="GMC_oxred_N"/>
    <property type="match status" value="1"/>
</dbReference>
<feature type="binding site" evidence="9">
    <location>
        <position position="244"/>
    </location>
    <ligand>
        <name>FAD</name>
        <dbReference type="ChEBI" id="CHEBI:57692"/>
    </ligand>
</feature>
<dbReference type="SUPFAM" id="SSF51905">
    <property type="entry name" value="FAD/NAD(P)-binding domain"/>
    <property type="match status" value="1"/>
</dbReference>
<dbReference type="PANTHER" id="PTHR11552:SF201">
    <property type="entry name" value="GLUCOSE-METHANOL-CHOLINE OXIDOREDUCTASE N-TERMINAL DOMAIN-CONTAINING PROTEIN"/>
    <property type="match status" value="1"/>
</dbReference>